<sequence>MTQPLFLKSRKLARAISAQLSRGEKQALQVFFDVIALTLAAAVAFKLRLGFDYVFNAGQLASLLAAPLTAIPVFIRLGLYRAVMRYLPERILWTIIKAMTIAALVWTAVAFFSASYGGTGVPRSVPILYWLLGFMIVLVSRFSMKWLLFSTDDGAEGRRTLIYGAGQAGTQLAAALQSDGRTKLLGFIDDNPELHGRDVAGLRVFPRDHIETLILNLGVEEIILSLPSVSGAKKLEIGSYLGRMPVKVRVLPSISDIAAGRYDVGSLRDFDIGELLGRSTVPPDVALLEKVVRGKRLVITGAGGSIGSHLARLVDAYHPREVFLVDNNEFALFRILQTLNSSQSAYPLHPVLGSVSDEMLVESLFRDNSIDLVLHAAAYKHVDLVEQNIAEGIRNNVCGTEVLARLAYESGVRQFVLISSDKAVNPTSVMGATKRLSELLVRKFAEFAAANGTGQVFLAVRFGNVVGSSGSVVPLFKQQIEAGGPVTVTDRNMMRYFMAISEAAELIVQAAALSKGGETFLLDMGEPVSIYELARNMIGLAGLRPKTEEDPGGDIEIKEIGMRSGEKLTEQLLYDVASATPTEHPKIMKAKRFTKAHLRIDEIVAQLMEALPKATPSELRALLFALIEDFHKHQYPDLVAMGNVAVLPVKGQGRR</sequence>
<evidence type="ECO:0000259" key="3">
    <source>
        <dbReference type="Pfam" id="PF02719"/>
    </source>
</evidence>
<dbReference type="PANTHER" id="PTHR43318:SF1">
    <property type="entry name" value="POLYSACCHARIDE BIOSYNTHESIS PROTEIN EPSC-RELATED"/>
    <property type="match status" value="1"/>
</dbReference>
<dbReference type="Gene3D" id="3.40.50.720">
    <property type="entry name" value="NAD(P)-binding Rossmann-like Domain"/>
    <property type="match status" value="2"/>
</dbReference>
<evidence type="ECO:0000256" key="2">
    <source>
        <dbReference type="SAM" id="Phobius"/>
    </source>
</evidence>
<feature type="transmembrane region" description="Helical" evidence="2">
    <location>
        <begin position="91"/>
        <end position="115"/>
    </location>
</feature>
<dbReference type="EMBL" id="SJST01000003">
    <property type="protein sequence ID" value="TCD14045.1"/>
    <property type="molecule type" value="Genomic_DNA"/>
</dbReference>
<dbReference type="InterPro" id="IPR036291">
    <property type="entry name" value="NAD(P)-bd_dom_sf"/>
</dbReference>
<gene>
    <name evidence="4" type="ORF">E0D97_08090</name>
</gene>
<feature type="transmembrane region" description="Helical" evidence="2">
    <location>
        <begin position="57"/>
        <end position="79"/>
    </location>
</feature>
<organism evidence="4 5">
    <name type="scientific">Oricola cellulosilytica</name>
    <dbReference type="NCBI Taxonomy" id="1429082"/>
    <lineage>
        <taxon>Bacteria</taxon>
        <taxon>Pseudomonadati</taxon>
        <taxon>Pseudomonadota</taxon>
        <taxon>Alphaproteobacteria</taxon>
        <taxon>Hyphomicrobiales</taxon>
        <taxon>Ahrensiaceae</taxon>
        <taxon>Oricola</taxon>
    </lineage>
</organism>
<feature type="transmembrane region" description="Helical" evidence="2">
    <location>
        <begin position="127"/>
        <end position="149"/>
    </location>
</feature>
<accession>A0A4R0PCW6</accession>
<feature type="transmembrane region" description="Helical" evidence="2">
    <location>
        <begin position="27"/>
        <end position="45"/>
    </location>
</feature>
<keyword evidence="2" id="KW-0812">Transmembrane</keyword>
<evidence type="ECO:0000256" key="1">
    <source>
        <dbReference type="ARBA" id="ARBA00007430"/>
    </source>
</evidence>
<proteinExistence type="inferred from homology"/>
<dbReference type="InterPro" id="IPR003869">
    <property type="entry name" value="Polysac_CapD-like"/>
</dbReference>
<name>A0A4R0PCW6_9HYPH</name>
<dbReference type="CDD" id="cd05237">
    <property type="entry name" value="UDP_invert_4-6DH_SDR_e"/>
    <property type="match status" value="1"/>
</dbReference>
<keyword evidence="2" id="KW-0472">Membrane</keyword>
<evidence type="ECO:0000313" key="5">
    <source>
        <dbReference type="Proteomes" id="UP000291301"/>
    </source>
</evidence>
<dbReference type="AlphaFoldDB" id="A0A4R0PCW6"/>
<protein>
    <submittedName>
        <fullName evidence="4">Polysaccharide biosynthesis protein</fullName>
    </submittedName>
</protein>
<keyword evidence="2" id="KW-1133">Transmembrane helix</keyword>
<dbReference type="Pfam" id="PF02719">
    <property type="entry name" value="Polysacc_synt_2"/>
    <property type="match status" value="1"/>
</dbReference>
<comment type="similarity">
    <text evidence="1">Belongs to the polysaccharide synthase family.</text>
</comment>
<dbReference type="SUPFAM" id="SSF51735">
    <property type="entry name" value="NAD(P)-binding Rossmann-fold domains"/>
    <property type="match status" value="2"/>
</dbReference>
<dbReference type="OrthoDB" id="9803111at2"/>
<keyword evidence="5" id="KW-1185">Reference proteome</keyword>
<dbReference type="PANTHER" id="PTHR43318">
    <property type="entry name" value="UDP-N-ACETYLGLUCOSAMINE 4,6-DEHYDRATASE"/>
    <property type="match status" value="1"/>
</dbReference>
<feature type="domain" description="Polysaccharide biosynthesis protein CapD-like" evidence="3">
    <location>
        <begin position="298"/>
        <end position="591"/>
    </location>
</feature>
<dbReference type="InterPro" id="IPR051203">
    <property type="entry name" value="Polysaccharide_Synthase-Rel"/>
</dbReference>
<dbReference type="Pfam" id="PF13727">
    <property type="entry name" value="CoA_binding_3"/>
    <property type="match status" value="1"/>
</dbReference>
<comment type="caution">
    <text evidence="4">The sequence shown here is derived from an EMBL/GenBank/DDBJ whole genome shotgun (WGS) entry which is preliminary data.</text>
</comment>
<reference evidence="4 5" key="1">
    <citation type="journal article" date="2015" name="Antonie Van Leeuwenhoek">
        <title>Oricola cellulosilytica gen. nov., sp. nov., a cellulose-degrading bacterium of the family Phyllobacteriaceae isolated from surface seashore water, and emended descriptions of Mesorhizobium loti and Phyllobacterium myrsinacearum.</title>
        <authorList>
            <person name="Hameed A."/>
            <person name="Shahina M."/>
            <person name="Lai W.A."/>
            <person name="Lin S.Y."/>
            <person name="Young L.S."/>
            <person name="Liu Y.C."/>
            <person name="Hsu Y.H."/>
            <person name="Young C.C."/>
        </authorList>
    </citation>
    <scope>NUCLEOTIDE SEQUENCE [LARGE SCALE GENOMIC DNA]</scope>
    <source>
        <strain evidence="4 5">KCTC 52183</strain>
    </source>
</reference>
<evidence type="ECO:0000313" key="4">
    <source>
        <dbReference type="EMBL" id="TCD14045.1"/>
    </source>
</evidence>
<dbReference type="RefSeq" id="WP_131567690.1">
    <property type="nucleotide sequence ID" value="NZ_JAINFK010000002.1"/>
</dbReference>
<dbReference type="Proteomes" id="UP000291301">
    <property type="component" value="Unassembled WGS sequence"/>
</dbReference>